<name>A0ABS0GNL5_9ACTN</name>
<protein>
    <submittedName>
        <fullName evidence="2">Uncharacterized protein</fullName>
    </submittedName>
</protein>
<proteinExistence type="predicted"/>
<dbReference type="EMBL" id="JADPUN010000041">
    <property type="protein sequence ID" value="MBF9127777.1"/>
    <property type="molecule type" value="Genomic_DNA"/>
</dbReference>
<comment type="caution">
    <text evidence="2">The sequence shown here is derived from an EMBL/GenBank/DDBJ whole genome shotgun (WGS) entry which is preliminary data.</text>
</comment>
<evidence type="ECO:0000313" key="2">
    <source>
        <dbReference type="EMBL" id="MBF9127777.1"/>
    </source>
</evidence>
<reference evidence="2 3" key="1">
    <citation type="submission" date="2020-11" db="EMBL/GenBank/DDBJ databases">
        <title>A novel isolate from a Black sea contaminated sediment with potential to produce alkanes: Plantactinospora alkalitolerans sp. nov.</title>
        <authorList>
            <person name="Carro L."/>
            <person name="Veyisoglu A."/>
            <person name="Guven K."/>
            <person name="Schumann P."/>
            <person name="Klenk H.-P."/>
            <person name="Sahin N."/>
        </authorList>
    </citation>
    <scope>NUCLEOTIDE SEQUENCE [LARGE SCALE GENOMIC DNA]</scope>
    <source>
        <strain evidence="2 3">S1510</strain>
    </source>
</reference>
<dbReference type="RefSeq" id="WP_196199449.1">
    <property type="nucleotide sequence ID" value="NZ_JADPUN010000041.1"/>
</dbReference>
<keyword evidence="1" id="KW-0812">Transmembrane</keyword>
<evidence type="ECO:0000313" key="3">
    <source>
        <dbReference type="Proteomes" id="UP000638560"/>
    </source>
</evidence>
<keyword evidence="3" id="KW-1185">Reference proteome</keyword>
<sequence length="394" mass="41273">MIMLEDSLREMFTAKVEAPPVADDPAGAVIRRGRSARRRRAVGSSFAVAAALVLVIAGVTTLGGGWFPDRTGPSSSVAGFSVDSVDPFSTAPVDPPVDPPVAGRNTGIGLDIRSGDQLWTTDGRRLSLTGVGEVTRVYRVPAGWVYAGTSKVRFLRPDGSSLSLSGEDDRWVLSADGNEFAFQIDTTVYIAEVTTAGMAVVGDVPVPADSWPVALTADRVVISDGRHGYGFVNRTRPAEPTRNADVTAVYAPGGADLVGLVREENGTRHCLATLAPDGGKLLPVRVGGCALGLGGTAADGGLTPDGRWLAERRTADVALIDVGRTLNGGTQLISCPVASTVTPVWTDDHTVVTGDEGRVVRCRTDGTEEEVPLPDGVQESWQLVPRLIVPADGR</sequence>
<keyword evidence="1" id="KW-0472">Membrane</keyword>
<keyword evidence="1" id="KW-1133">Transmembrane helix</keyword>
<feature type="transmembrane region" description="Helical" evidence="1">
    <location>
        <begin position="41"/>
        <end position="67"/>
    </location>
</feature>
<evidence type="ECO:0000256" key="1">
    <source>
        <dbReference type="SAM" id="Phobius"/>
    </source>
</evidence>
<gene>
    <name evidence="2" type="ORF">I0C86_02010</name>
</gene>
<organism evidence="2 3">
    <name type="scientific">Plantactinospora alkalitolerans</name>
    <dbReference type="NCBI Taxonomy" id="2789879"/>
    <lineage>
        <taxon>Bacteria</taxon>
        <taxon>Bacillati</taxon>
        <taxon>Actinomycetota</taxon>
        <taxon>Actinomycetes</taxon>
        <taxon>Micromonosporales</taxon>
        <taxon>Micromonosporaceae</taxon>
        <taxon>Plantactinospora</taxon>
    </lineage>
</organism>
<dbReference type="Proteomes" id="UP000638560">
    <property type="component" value="Unassembled WGS sequence"/>
</dbReference>
<accession>A0ABS0GNL5</accession>